<dbReference type="PANTHER" id="PTHR35862">
    <property type="entry name" value="FELS-2 PROPHAGE PROTEIN"/>
    <property type="match status" value="1"/>
</dbReference>
<dbReference type="PANTHER" id="PTHR35862:SF1">
    <property type="entry name" value="FELS-2 PROPHAGE PROTEIN"/>
    <property type="match status" value="1"/>
</dbReference>
<dbReference type="Pfam" id="PF26078">
    <property type="entry name" value="Baseplate_J_M"/>
    <property type="match status" value="1"/>
</dbReference>
<proteinExistence type="predicted"/>
<feature type="domain" description="Baseplate J-like central" evidence="1">
    <location>
        <begin position="138"/>
        <end position="209"/>
    </location>
</feature>
<reference evidence="3" key="1">
    <citation type="journal article" date="2023" name="Front. Microbiol.">
        <title>Phylogeography and host specificity of Pasteurellaceae pathogenic to sea-farmed fish in the north-east Atlantic.</title>
        <authorList>
            <person name="Gulla S."/>
            <person name="Colquhoun D.J."/>
            <person name="Olsen A.B."/>
            <person name="Spilsberg B."/>
            <person name="Lagesen K."/>
            <person name="Aakesson C.P."/>
            <person name="Strom S."/>
            <person name="Manji F."/>
            <person name="Birkbeck T.H."/>
            <person name="Nilsen H.K."/>
        </authorList>
    </citation>
    <scope>NUCLEOTIDE SEQUENCE</scope>
    <source>
        <strain evidence="3">TW16_20</strain>
    </source>
</reference>
<sequence>MSRLVDLSKLPAPNILEPLDFEQLLAERKESFIALFSQDEQEYWRYRLQFESDPVTKLLEENAYLQMLEIERINNAAKATMLAYSTGSNLDVVSGNYNVQRKVIDQANDSVSPPFKKVLESDTDLRLRTQLAFEGMSVAGPRNAYLFHALSAHHQVADVSVQSPNPAEVLISVLSTEENGIANNEILKAVEKALNDDDIRPVGDRLIVQSAEIVNYQIQATIYLYQSPDGEIVKNQAIQSLQRFVKERRRIGRDISLSGIYASLQVEGVQRVVLTNPTQDLVLTPSQAGYCTEININTAISDDY</sequence>
<comment type="caution">
    <text evidence="3">The sequence shown here is derived from an EMBL/GenBank/DDBJ whole genome shotgun (WGS) entry which is preliminary data.</text>
</comment>
<dbReference type="Pfam" id="PF26079">
    <property type="entry name" value="Baseplate_J_C"/>
    <property type="match status" value="1"/>
</dbReference>
<dbReference type="EMBL" id="JASAYQ010000011">
    <property type="protein sequence ID" value="MDP8173131.1"/>
    <property type="molecule type" value="Genomic_DNA"/>
</dbReference>
<dbReference type="AlphaFoldDB" id="A0AAJ6NAC0"/>
<feature type="domain" description="Baseplate J-like C-terminal" evidence="2">
    <location>
        <begin position="216"/>
        <end position="297"/>
    </location>
</feature>
<organism evidence="3 4">
    <name type="scientific">Phocoenobacter skyensis</name>
    <dbReference type="NCBI Taxonomy" id="97481"/>
    <lineage>
        <taxon>Bacteria</taxon>
        <taxon>Pseudomonadati</taxon>
        <taxon>Pseudomonadota</taxon>
        <taxon>Gammaproteobacteria</taxon>
        <taxon>Pasteurellales</taxon>
        <taxon>Pasteurellaceae</taxon>
        <taxon>Phocoenobacter</taxon>
    </lineage>
</organism>
<dbReference type="PIRSF" id="PIRSF020481">
    <property type="entry name" value="BAP"/>
    <property type="match status" value="1"/>
</dbReference>
<protein>
    <submittedName>
        <fullName evidence="3">Baseplate J/gp47 family protein</fullName>
    </submittedName>
</protein>
<evidence type="ECO:0000259" key="2">
    <source>
        <dbReference type="Pfam" id="PF26079"/>
    </source>
</evidence>
<name>A0AAJ6NAC0_9PAST</name>
<evidence type="ECO:0000313" key="4">
    <source>
        <dbReference type="Proteomes" id="UP001236239"/>
    </source>
</evidence>
<dbReference type="InterPro" id="IPR058531">
    <property type="entry name" value="Baseplate_J_M"/>
</dbReference>
<dbReference type="RefSeq" id="WP_306384742.1">
    <property type="nucleotide sequence ID" value="NZ_JASAYN010000006.1"/>
</dbReference>
<dbReference type="Proteomes" id="UP001236239">
    <property type="component" value="Unassembled WGS sequence"/>
</dbReference>
<gene>
    <name evidence="3" type="ORF">QJU93_07145</name>
</gene>
<accession>A0AAJ6NAC0</accession>
<dbReference type="InterPro" id="IPR058530">
    <property type="entry name" value="Baseplate_J-like_C"/>
</dbReference>
<evidence type="ECO:0000259" key="1">
    <source>
        <dbReference type="Pfam" id="PF26078"/>
    </source>
</evidence>
<evidence type="ECO:0000313" key="3">
    <source>
        <dbReference type="EMBL" id="MDP8173131.1"/>
    </source>
</evidence>
<dbReference type="InterPro" id="IPR014507">
    <property type="entry name" value="Baseplate_assembly_J_pred"/>
</dbReference>
<dbReference type="InterPro" id="IPR052726">
    <property type="entry name" value="Phage_Baseplate_Hub"/>
</dbReference>